<evidence type="ECO:0000256" key="1">
    <source>
        <dbReference type="SAM" id="Phobius"/>
    </source>
</evidence>
<evidence type="ECO:0000313" key="2">
    <source>
        <dbReference type="EMBL" id="KAL1138183.1"/>
    </source>
</evidence>
<proteinExistence type="predicted"/>
<dbReference type="Proteomes" id="UP001558652">
    <property type="component" value="Unassembled WGS sequence"/>
</dbReference>
<sequence length="127" mass="14791">MRQISDQEYYFLVQVMIILVDLTALVRHVVYGPCPALVADRRECAIMKGDAKSAKMRQVFQFVRGVTGSRDNPGYLEMSQERLERILVREPIHVYYEVEQEPFARIYNHNHVPISVVSCFLFSRVVL</sequence>
<reference evidence="2 3" key="1">
    <citation type="submission" date="2024-07" db="EMBL/GenBank/DDBJ databases">
        <title>Chromosome-level genome assembly of the water stick insect Ranatra chinensis (Heteroptera: Nepidae).</title>
        <authorList>
            <person name="Liu X."/>
        </authorList>
    </citation>
    <scope>NUCLEOTIDE SEQUENCE [LARGE SCALE GENOMIC DNA]</scope>
    <source>
        <strain evidence="2">Cailab_2021Rc</strain>
        <tissue evidence="2">Muscle</tissue>
    </source>
</reference>
<keyword evidence="1" id="KW-1133">Transmembrane helix</keyword>
<name>A0ABD0YQC2_9HEMI</name>
<accession>A0ABD0YQC2</accession>
<protein>
    <submittedName>
        <fullName evidence="2">Uncharacterized protein</fullName>
    </submittedName>
</protein>
<keyword evidence="1" id="KW-0472">Membrane</keyword>
<keyword evidence="1" id="KW-0812">Transmembrane</keyword>
<organism evidence="2 3">
    <name type="scientific">Ranatra chinensis</name>
    <dbReference type="NCBI Taxonomy" id="642074"/>
    <lineage>
        <taxon>Eukaryota</taxon>
        <taxon>Metazoa</taxon>
        <taxon>Ecdysozoa</taxon>
        <taxon>Arthropoda</taxon>
        <taxon>Hexapoda</taxon>
        <taxon>Insecta</taxon>
        <taxon>Pterygota</taxon>
        <taxon>Neoptera</taxon>
        <taxon>Paraneoptera</taxon>
        <taxon>Hemiptera</taxon>
        <taxon>Heteroptera</taxon>
        <taxon>Panheteroptera</taxon>
        <taxon>Nepomorpha</taxon>
        <taxon>Nepidae</taxon>
        <taxon>Ranatrinae</taxon>
        <taxon>Ranatra</taxon>
    </lineage>
</organism>
<evidence type="ECO:0000313" key="3">
    <source>
        <dbReference type="Proteomes" id="UP001558652"/>
    </source>
</evidence>
<feature type="transmembrane region" description="Helical" evidence="1">
    <location>
        <begin position="9"/>
        <end position="30"/>
    </location>
</feature>
<gene>
    <name evidence="2" type="ORF">AAG570_009875</name>
</gene>
<dbReference type="EMBL" id="JBFDAA010000004">
    <property type="protein sequence ID" value="KAL1138183.1"/>
    <property type="molecule type" value="Genomic_DNA"/>
</dbReference>
<dbReference type="AlphaFoldDB" id="A0ABD0YQC2"/>
<keyword evidence="3" id="KW-1185">Reference proteome</keyword>
<comment type="caution">
    <text evidence="2">The sequence shown here is derived from an EMBL/GenBank/DDBJ whole genome shotgun (WGS) entry which is preliminary data.</text>
</comment>